<evidence type="ECO:0000313" key="9">
    <source>
        <dbReference type="Proteomes" id="UP000181860"/>
    </source>
</evidence>
<proteinExistence type="predicted"/>
<evidence type="ECO:0000313" key="7">
    <source>
        <dbReference type="EMBL" id="SDA60340.1"/>
    </source>
</evidence>
<evidence type="ECO:0000256" key="6">
    <source>
        <dbReference type="SAM" id="Phobius"/>
    </source>
</evidence>
<evidence type="ECO:0000313" key="10">
    <source>
        <dbReference type="Proteomes" id="UP001242513"/>
    </source>
</evidence>
<feature type="transmembrane region" description="Helical" evidence="6">
    <location>
        <begin position="125"/>
        <end position="143"/>
    </location>
</feature>
<dbReference type="PIRSF" id="PIRSF006060">
    <property type="entry name" value="AA_transporter"/>
    <property type="match status" value="1"/>
</dbReference>
<dbReference type="InterPro" id="IPR002293">
    <property type="entry name" value="AA/rel_permease1"/>
</dbReference>
<dbReference type="PANTHER" id="PTHR42770:SF18">
    <property type="entry name" value="ARGININE_AGMATINE ANTIPORTER"/>
    <property type="match status" value="1"/>
</dbReference>
<feature type="transmembrane region" description="Helical" evidence="6">
    <location>
        <begin position="229"/>
        <end position="251"/>
    </location>
</feature>
<dbReference type="Proteomes" id="UP001242513">
    <property type="component" value="Chromosome"/>
</dbReference>
<gene>
    <name evidence="8" type="ORF">QEJ78_07040</name>
    <name evidence="7" type="ORF">SAMN02983011_01576</name>
</gene>
<reference evidence="8" key="2">
    <citation type="journal article" date="2022" name="Food Funct.">
        <title>Lactobacillus kefiranofaciens ZW18 from Kefir enhances the anti-tumor effect of anti-programmed cell death 1 (PD-1) immunotherapy by modulating the gut microbiota.</title>
        <authorList>
            <person name="Zhao J."/>
            <person name="Wang Y."/>
            <person name="Wang J."/>
            <person name="Lv M."/>
            <person name="Zhou C."/>
            <person name="Jia L."/>
            <person name="Geng W."/>
        </authorList>
    </citation>
    <scope>NUCLEOTIDE SEQUENCE</scope>
    <source>
        <strain evidence="8">ZW18</strain>
    </source>
</reference>
<feature type="transmembrane region" description="Helical" evidence="6">
    <location>
        <begin position="9"/>
        <end position="29"/>
    </location>
</feature>
<protein>
    <submittedName>
        <fullName evidence="8">APC family permease</fullName>
    </submittedName>
    <submittedName>
        <fullName evidence="7">Amino acid/polyamine/organocation transporter, APC superfamily</fullName>
    </submittedName>
</protein>
<evidence type="ECO:0000256" key="2">
    <source>
        <dbReference type="ARBA" id="ARBA00022475"/>
    </source>
</evidence>
<feature type="transmembrane region" description="Helical" evidence="6">
    <location>
        <begin position="41"/>
        <end position="63"/>
    </location>
</feature>
<evidence type="ECO:0000256" key="3">
    <source>
        <dbReference type="ARBA" id="ARBA00022692"/>
    </source>
</evidence>
<keyword evidence="9" id="KW-1185">Reference proteome</keyword>
<dbReference type="PANTHER" id="PTHR42770">
    <property type="entry name" value="AMINO ACID TRANSPORTER-RELATED"/>
    <property type="match status" value="1"/>
</dbReference>
<dbReference type="AlphaFoldDB" id="A0AAX3UBY0"/>
<dbReference type="Gene3D" id="1.20.1740.10">
    <property type="entry name" value="Amino acid/polyamine transporter I"/>
    <property type="match status" value="1"/>
</dbReference>
<feature type="transmembrane region" description="Helical" evidence="6">
    <location>
        <begin position="198"/>
        <end position="217"/>
    </location>
</feature>
<organism evidence="8 10">
    <name type="scientific">Lactobacillus kefiranofaciens</name>
    <dbReference type="NCBI Taxonomy" id="267818"/>
    <lineage>
        <taxon>Bacteria</taxon>
        <taxon>Bacillati</taxon>
        <taxon>Bacillota</taxon>
        <taxon>Bacilli</taxon>
        <taxon>Lactobacillales</taxon>
        <taxon>Lactobacillaceae</taxon>
        <taxon>Lactobacillus</taxon>
    </lineage>
</organism>
<dbReference type="GO" id="GO:0005886">
    <property type="term" value="C:plasma membrane"/>
    <property type="evidence" value="ECO:0007669"/>
    <property type="project" value="UniProtKB-SubCell"/>
</dbReference>
<feature type="transmembrane region" description="Helical" evidence="6">
    <location>
        <begin position="84"/>
        <end position="105"/>
    </location>
</feature>
<sequence>MSSGKIKQLSFLSVFLLGVDGIIGSGIFLMPSRIYAKLGDLSLLLMPLAGVAVLMIALCFANLASKIPGDGGAWLYTYTAFGRFAGFEIGIFTWLLGIITMATEISAFVTSLRSVFPSLDVHRNYLIVALGILAILTCLNLFGSKFMDWVDNISTVAKMGVLILFVVAGLFFVRHANFANLTGATTNSSPLFGRFNEGFGMVFYMFTGFSFLPIAASKMKNPEKTLPKALIAVLLTSALLYMIVQFAAIGVSGSHLATDNVPIAASFYHFAGQFGYDLALVGMLISIMGVALSISFSTPLIASSLASEHQLLPRVLGHQNKRGVPIVSLLLSCAICGVMLLSGNYLFLASAIVFTSFVQYIPTILASIKLRKHEKLPQGFKLPGGLLIPIFAFLVTLYLILSFSVELIVAGIIVFALSGLWYWYDDRDRQAKGLRRDIAEGDKVLQRVQKGALKSQNITDLTEYS</sequence>
<comment type="subcellular location">
    <subcellularLocation>
        <location evidence="1">Cell membrane</location>
        <topology evidence="1">Multi-pass membrane protein</topology>
    </subcellularLocation>
</comment>
<evidence type="ECO:0000256" key="5">
    <source>
        <dbReference type="ARBA" id="ARBA00023136"/>
    </source>
</evidence>
<feature type="transmembrane region" description="Helical" evidence="6">
    <location>
        <begin position="323"/>
        <end position="341"/>
    </location>
</feature>
<feature type="transmembrane region" description="Helical" evidence="6">
    <location>
        <begin position="380"/>
        <end position="401"/>
    </location>
</feature>
<evidence type="ECO:0000256" key="1">
    <source>
        <dbReference type="ARBA" id="ARBA00004651"/>
    </source>
</evidence>
<feature type="transmembrane region" description="Helical" evidence="6">
    <location>
        <begin position="347"/>
        <end position="368"/>
    </location>
</feature>
<dbReference type="EMBL" id="CP123735">
    <property type="protein sequence ID" value="WGO85159.1"/>
    <property type="molecule type" value="Genomic_DNA"/>
</dbReference>
<keyword evidence="3 6" id="KW-0812">Transmembrane</keyword>
<dbReference type="Pfam" id="PF13520">
    <property type="entry name" value="AA_permease_2"/>
    <property type="match status" value="1"/>
</dbReference>
<name>A0AAX3UBY0_9LACO</name>
<keyword evidence="4 6" id="KW-1133">Transmembrane helix</keyword>
<evidence type="ECO:0000256" key="4">
    <source>
        <dbReference type="ARBA" id="ARBA00022989"/>
    </source>
</evidence>
<evidence type="ECO:0000313" key="8">
    <source>
        <dbReference type="EMBL" id="WGO85159.1"/>
    </source>
</evidence>
<feature type="transmembrane region" description="Helical" evidence="6">
    <location>
        <begin position="155"/>
        <end position="173"/>
    </location>
</feature>
<dbReference type="EMBL" id="FMXC01000018">
    <property type="protein sequence ID" value="SDA60340.1"/>
    <property type="molecule type" value="Genomic_DNA"/>
</dbReference>
<dbReference type="RefSeq" id="WP_013855169.1">
    <property type="nucleotide sequence ID" value="NZ_CP123735.1"/>
</dbReference>
<keyword evidence="5 6" id="KW-0472">Membrane</keyword>
<reference evidence="7 9" key="1">
    <citation type="submission" date="2016-10" db="EMBL/GenBank/DDBJ databases">
        <authorList>
            <person name="Varghese N."/>
            <person name="Submissions S."/>
        </authorList>
    </citation>
    <scope>NUCLEOTIDE SEQUENCE [LARGE SCALE GENOMIC DNA]</scope>
    <source>
        <strain evidence="7 9">ATCC 43761</strain>
    </source>
</reference>
<feature type="transmembrane region" description="Helical" evidence="6">
    <location>
        <begin position="278"/>
        <end position="302"/>
    </location>
</feature>
<dbReference type="InterPro" id="IPR050367">
    <property type="entry name" value="APC_superfamily"/>
</dbReference>
<dbReference type="Proteomes" id="UP000181860">
    <property type="component" value="Unassembled WGS sequence"/>
</dbReference>
<reference evidence="8" key="3">
    <citation type="submission" date="2023-04" db="EMBL/GenBank/DDBJ databases">
        <authorList>
            <person name="Wang Y."/>
        </authorList>
    </citation>
    <scope>NUCLEOTIDE SEQUENCE</scope>
    <source>
        <strain evidence="8">ZW18</strain>
    </source>
</reference>
<accession>A0AAX3UBY0</accession>
<keyword evidence="2" id="KW-1003">Cell membrane</keyword>
<dbReference type="GO" id="GO:0022857">
    <property type="term" value="F:transmembrane transporter activity"/>
    <property type="evidence" value="ECO:0007669"/>
    <property type="project" value="InterPro"/>
</dbReference>
<feature type="transmembrane region" description="Helical" evidence="6">
    <location>
        <begin position="407"/>
        <end position="424"/>
    </location>
</feature>